<evidence type="ECO:0000313" key="3">
    <source>
        <dbReference type="Proteomes" id="UP001500851"/>
    </source>
</evidence>
<feature type="transmembrane region" description="Helical" evidence="1">
    <location>
        <begin position="112"/>
        <end position="136"/>
    </location>
</feature>
<accession>A0ABN2LMK1</accession>
<proteinExistence type="predicted"/>
<evidence type="ECO:0008006" key="4">
    <source>
        <dbReference type="Google" id="ProtNLM"/>
    </source>
</evidence>
<feature type="transmembrane region" description="Helical" evidence="1">
    <location>
        <begin position="76"/>
        <end position="100"/>
    </location>
</feature>
<feature type="transmembrane region" description="Helical" evidence="1">
    <location>
        <begin position="31"/>
        <end position="56"/>
    </location>
</feature>
<evidence type="ECO:0000256" key="1">
    <source>
        <dbReference type="SAM" id="Phobius"/>
    </source>
</evidence>
<keyword evidence="3" id="KW-1185">Reference proteome</keyword>
<comment type="caution">
    <text evidence="2">The sequence shown here is derived from an EMBL/GenBank/DDBJ whole genome shotgun (WGS) entry which is preliminary data.</text>
</comment>
<feature type="transmembrane region" description="Helical" evidence="1">
    <location>
        <begin position="187"/>
        <end position="207"/>
    </location>
</feature>
<keyword evidence="1" id="KW-0812">Transmembrane</keyword>
<name>A0ABN2LMK1_9MICO</name>
<keyword evidence="1" id="KW-1133">Transmembrane helix</keyword>
<sequence>MTESFTLCIIIAMTDYSHSPRPHRRAGGPPLGPLAIVTLALTVAGIVTLIAGTGSAPAPFASPAEVAAWYAAHPTAIRIGALLQFGSAVPLGILTASVYARQLRLGVRVPGPVIGLFGGIAASIALATSALVTWTLSFPDALGSPDAVALLARFSFGLGGVAYATGLGLLIAGIAVPALILRFVPRWLAILGLVLGVAGELSFLSLALEPLQALLPIVRFGGGVWLIAVALLLPRSRPRRDPSDPRVEHRAEG</sequence>
<keyword evidence="1" id="KW-0472">Membrane</keyword>
<evidence type="ECO:0000313" key="2">
    <source>
        <dbReference type="EMBL" id="GAA1793889.1"/>
    </source>
</evidence>
<dbReference type="Proteomes" id="UP001500851">
    <property type="component" value="Unassembled WGS sequence"/>
</dbReference>
<protein>
    <recommendedName>
        <fullName evidence="4">DUF4386 domain-containing protein</fullName>
    </recommendedName>
</protein>
<gene>
    <name evidence="2" type="ORF">GCM10009768_23510</name>
</gene>
<reference evidence="2 3" key="1">
    <citation type="journal article" date="2019" name="Int. J. Syst. Evol. Microbiol.">
        <title>The Global Catalogue of Microorganisms (GCM) 10K type strain sequencing project: providing services to taxonomists for standard genome sequencing and annotation.</title>
        <authorList>
            <consortium name="The Broad Institute Genomics Platform"/>
            <consortium name="The Broad Institute Genome Sequencing Center for Infectious Disease"/>
            <person name="Wu L."/>
            <person name="Ma J."/>
        </authorList>
    </citation>
    <scope>NUCLEOTIDE SEQUENCE [LARGE SCALE GENOMIC DNA]</scope>
    <source>
        <strain evidence="2 3">JCM 14736</strain>
    </source>
</reference>
<organism evidence="2 3">
    <name type="scientific">Leucobacter iarius</name>
    <dbReference type="NCBI Taxonomy" id="333963"/>
    <lineage>
        <taxon>Bacteria</taxon>
        <taxon>Bacillati</taxon>
        <taxon>Actinomycetota</taxon>
        <taxon>Actinomycetes</taxon>
        <taxon>Micrococcales</taxon>
        <taxon>Microbacteriaceae</taxon>
        <taxon>Leucobacter</taxon>
    </lineage>
</organism>
<dbReference type="EMBL" id="BAAAOB010000003">
    <property type="protein sequence ID" value="GAA1793889.1"/>
    <property type="molecule type" value="Genomic_DNA"/>
</dbReference>
<feature type="transmembrane region" description="Helical" evidence="1">
    <location>
        <begin position="213"/>
        <end position="233"/>
    </location>
</feature>
<feature type="transmembrane region" description="Helical" evidence="1">
    <location>
        <begin position="156"/>
        <end position="180"/>
    </location>
</feature>